<sequence length="521" mass="59105">MISEDLQSLELCNLQEITIPPRSRLYHLKPIGIGTPYVESLTGYIARLAEEHCLSTGILFLSEIASFLKEGYIFKGKEGGLDQIFANQTKALNGMGKWVINLIKALEALTLCNDLRFMTMLTWGQVLPNRNLLRSVKAWCPNCYEHWRTTNQIVYEPLLWSLNEVNICPHHYLYLCTQCPHCSKENRLLAWRSRPGYCSKCGGWLGSSSNIELVNNVKISQTELNWQTWVTSNLGDLLAATPNLYPPTQEKISQSLSTYVNVFANGNIALFAQKVGMGKVQTHRWCTGKSLPTIDALLLICFQLNISLLDCFTKGENINSISLIIKNQSLPTRKPREPHKQLYTQNEIIHILKTALSTNPPPSLVEITENLGYKKTSILYYHSSDLCKAIKARYTEYKKAEKIKKIQILLEPVIESEEYPPLSMQEVTQQLGISLPSLKKYFPEICRAISERYANYCKEKSNQRVEILTQEIRQVAFKLHSEGIEPTASRISAHLSKPGVILQKKAIAAVQAVRCELGWEK</sequence>
<reference evidence="2 3" key="1">
    <citation type="journal article" date="2021" name="Int. J. Syst. Evol. Microbiol.">
        <title>Amazonocrinis nigriterrae gen. nov., sp. nov., Atlanticothrix silvestris gen. nov., sp. nov. and Dendronalium phyllosphericum gen. nov., sp. nov., nostocacean cyanobacteria from Brazilian environments.</title>
        <authorList>
            <person name="Alvarenga D.O."/>
            <person name="Andreote A.P.D."/>
            <person name="Branco L.H.Z."/>
            <person name="Delbaje E."/>
            <person name="Cruz R.B."/>
            <person name="Varani A.M."/>
            <person name="Fiore M.F."/>
        </authorList>
    </citation>
    <scope>NUCLEOTIDE SEQUENCE [LARGE SCALE GENOMIC DNA]</scope>
    <source>
        <strain evidence="2 3">CENA369</strain>
    </source>
</reference>
<evidence type="ECO:0000313" key="3">
    <source>
        <dbReference type="Proteomes" id="UP000662314"/>
    </source>
</evidence>
<dbReference type="RefSeq" id="WP_214436994.1">
    <property type="nucleotide sequence ID" value="NZ_CAWPUQ010000262.1"/>
</dbReference>
<feature type="domain" description="TniQ" evidence="1">
    <location>
        <begin position="30"/>
        <end position="175"/>
    </location>
</feature>
<keyword evidence="3" id="KW-1185">Reference proteome</keyword>
<accession>A0A8J7IGS7</accession>
<dbReference type="Pfam" id="PF06527">
    <property type="entry name" value="TniQ"/>
    <property type="match status" value="1"/>
</dbReference>
<comment type="caution">
    <text evidence="2">The sequence shown here is derived from an EMBL/GenBank/DDBJ whole genome shotgun (WGS) entry which is preliminary data.</text>
</comment>
<gene>
    <name evidence="2" type="ORF">I8752_36405</name>
</gene>
<dbReference type="InterPro" id="IPR009492">
    <property type="entry name" value="TniQ"/>
</dbReference>
<dbReference type="EMBL" id="JAECZA010000322">
    <property type="protein sequence ID" value="MBH8578328.1"/>
    <property type="molecule type" value="Genomic_DNA"/>
</dbReference>
<name>A0A8J7IGS7_9NOST</name>
<evidence type="ECO:0000259" key="1">
    <source>
        <dbReference type="Pfam" id="PF06527"/>
    </source>
</evidence>
<dbReference type="Proteomes" id="UP000662314">
    <property type="component" value="Unassembled WGS sequence"/>
</dbReference>
<dbReference type="AlphaFoldDB" id="A0A8J7IGS7"/>
<evidence type="ECO:0000313" key="2">
    <source>
        <dbReference type="EMBL" id="MBH8578328.1"/>
    </source>
</evidence>
<organism evidence="2 3">
    <name type="scientific">Dendronalium phyllosphericum CENA369</name>
    <dbReference type="NCBI Taxonomy" id="1725256"/>
    <lineage>
        <taxon>Bacteria</taxon>
        <taxon>Bacillati</taxon>
        <taxon>Cyanobacteriota</taxon>
        <taxon>Cyanophyceae</taxon>
        <taxon>Nostocales</taxon>
        <taxon>Nostocaceae</taxon>
        <taxon>Dendronalium</taxon>
        <taxon>Dendronalium phyllosphericum</taxon>
    </lineage>
</organism>
<proteinExistence type="predicted"/>
<protein>
    <submittedName>
        <fullName evidence="2">TniQ family protein</fullName>
    </submittedName>
</protein>